<keyword evidence="4 7" id="KW-0472">Membrane</keyword>
<accession>A0A3M7M3H4</accession>
<feature type="compositionally biased region" description="Basic and acidic residues" evidence="6">
    <location>
        <begin position="465"/>
        <end position="481"/>
    </location>
</feature>
<feature type="transmembrane region" description="Helical" evidence="7">
    <location>
        <begin position="147"/>
        <end position="169"/>
    </location>
</feature>
<sequence length="530" mass="59158">MSKKAVIRICIYTCRFTKDERLTVNETPSYPLAPNMRSMVMPSPEEISKWPPPNYTNPEKLHAVVLGFTIPSLILTIVCKYNPSRVRLASCETCPSLFPLVRFARTTHHCMTRFDQRIRADEHGCLVLGIRFYGKGFLRRILGLDDYIMFAAMAFALPVTIFPMVSLNLGLGMHIWDLRPEWYTPYWKMVYAADLLFPMACSLTKISVCLTYLNLFPSASTKKFCYTMGIFISCYTVACVFMSLFQCSPITAYWDPNVEPTCIDMGVALEVIAALNSFSDCVVYLWPAKPLWSLQLPIRQRLGLIGLFSVGLCVCITGILRMYYLKVFFESYDMHWHGTAVWIVMVLEVDIGIICGCLSGVKPVMGVLFPALFGSSQHSQSGEGTRKTTHGRPNTHHSFMFKPLSEVSSKKGDRVSINEVDAQSSDGHDTTTTTSTISGQKPSFTFAIVQTQLVQAAGGGGSVPTHHEQSPTVEHQHKVDDLSSESGEWYLQRARRKSSAIDDKNGTTNTSDTASEEWILPPDGKGEGFA</sequence>
<keyword evidence="10" id="KW-1185">Reference proteome</keyword>
<feature type="transmembrane region" description="Helical" evidence="7">
    <location>
        <begin position="189"/>
        <end position="213"/>
    </location>
</feature>
<evidence type="ECO:0000256" key="4">
    <source>
        <dbReference type="ARBA" id="ARBA00023136"/>
    </source>
</evidence>
<keyword evidence="3 7" id="KW-1133">Transmembrane helix</keyword>
<dbReference type="OrthoDB" id="5401779at2759"/>
<dbReference type="InterPro" id="IPR049326">
    <property type="entry name" value="Rhodopsin_dom_fungi"/>
</dbReference>
<evidence type="ECO:0000256" key="7">
    <source>
        <dbReference type="SAM" id="Phobius"/>
    </source>
</evidence>
<gene>
    <name evidence="9" type="ORF">GMOD_00002999</name>
</gene>
<name>A0A3M7M3H4_9PLEO</name>
<feature type="transmembrane region" description="Helical" evidence="7">
    <location>
        <begin position="302"/>
        <end position="320"/>
    </location>
</feature>
<organism evidence="9 10">
    <name type="scientific">Pyrenophora seminiperda CCB06</name>
    <dbReference type="NCBI Taxonomy" id="1302712"/>
    <lineage>
        <taxon>Eukaryota</taxon>
        <taxon>Fungi</taxon>
        <taxon>Dikarya</taxon>
        <taxon>Ascomycota</taxon>
        <taxon>Pezizomycotina</taxon>
        <taxon>Dothideomycetes</taxon>
        <taxon>Pleosporomycetidae</taxon>
        <taxon>Pleosporales</taxon>
        <taxon>Pleosporineae</taxon>
        <taxon>Pleosporaceae</taxon>
        <taxon>Pyrenophora</taxon>
    </lineage>
</organism>
<comment type="similarity">
    <text evidence="5">Belongs to the SAT4 family.</text>
</comment>
<reference evidence="9 10" key="1">
    <citation type="journal article" date="2014" name="PLoS ONE">
        <title>De novo Genome Assembly of the Fungal Plant Pathogen Pyrenophora semeniperda.</title>
        <authorList>
            <person name="Soliai M.M."/>
            <person name="Meyer S.E."/>
            <person name="Udall J.A."/>
            <person name="Elzinga D.E."/>
            <person name="Hermansen R.A."/>
            <person name="Bodily P.M."/>
            <person name="Hart A.A."/>
            <person name="Coleman C.E."/>
        </authorList>
    </citation>
    <scope>NUCLEOTIDE SEQUENCE [LARGE SCALE GENOMIC DNA]</scope>
    <source>
        <strain evidence="9 10">CCB06</strain>
        <tissue evidence="9">Mycelium</tissue>
    </source>
</reference>
<comment type="subcellular location">
    <subcellularLocation>
        <location evidence="1">Membrane</location>
        <topology evidence="1">Multi-pass membrane protein</topology>
    </subcellularLocation>
</comment>
<feature type="transmembrane region" description="Helical" evidence="7">
    <location>
        <begin position="340"/>
        <end position="361"/>
    </location>
</feature>
<dbReference type="AlphaFoldDB" id="A0A3M7M3H4"/>
<dbReference type="EMBL" id="KE747817">
    <property type="protein sequence ID" value="RMZ69085.1"/>
    <property type="molecule type" value="Genomic_DNA"/>
</dbReference>
<evidence type="ECO:0000256" key="5">
    <source>
        <dbReference type="ARBA" id="ARBA00038359"/>
    </source>
</evidence>
<evidence type="ECO:0000256" key="1">
    <source>
        <dbReference type="ARBA" id="ARBA00004141"/>
    </source>
</evidence>
<feature type="region of interest" description="Disordered" evidence="6">
    <location>
        <begin position="376"/>
        <end position="438"/>
    </location>
</feature>
<dbReference type="InterPro" id="IPR052337">
    <property type="entry name" value="SAT4-like"/>
</dbReference>
<feature type="region of interest" description="Disordered" evidence="6">
    <location>
        <begin position="457"/>
        <end position="530"/>
    </location>
</feature>
<dbReference type="PANTHER" id="PTHR33048:SF129">
    <property type="entry name" value="INTEGRAL MEMBRANE PROTEIN-RELATED"/>
    <property type="match status" value="1"/>
</dbReference>
<evidence type="ECO:0000256" key="3">
    <source>
        <dbReference type="ARBA" id="ARBA00022989"/>
    </source>
</evidence>
<feature type="domain" description="Rhodopsin" evidence="8">
    <location>
        <begin position="130"/>
        <end position="365"/>
    </location>
</feature>
<proteinExistence type="inferred from homology"/>
<dbReference type="Pfam" id="PF20684">
    <property type="entry name" value="Fung_rhodopsin"/>
    <property type="match status" value="1"/>
</dbReference>
<protein>
    <submittedName>
        <fullName evidence="9">Integral membrane</fullName>
    </submittedName>
</protein>
<evidence type="ECO:0000256" key="2">
    <source>
        <dbReference type="ARBA" id="ARBA00022692"/>
    </source>
</evidence>
<evidence type="ECO:0000313" key="9">
    <source>
        <dbReference type="EMBL" id="RMZ69085.1"/>
    </source>
</evidence>
<dbReference type="PANTHER" id="PTHR33048">
    <property type="entry name" value="PTH11-LIKE INTEGRAL MEMBRANE PROTEIN (AFU_ORTHOLOGUE AFUA_5G11245)"/>
    <property type="match status" value="1"/>
</dbReference>
<evidence type="ECO:0000256" key="6">
    <source>
        <dbReference type="SAM" id="MobiDB-lite"/>
    </source>
</evidence>
<keyword evidence="2 7" id="KW-0812">Transmembrane</keyword>
<evidence type="ECO:0000313" key="10">
    <source>
        <dbReference type="Proteomes" id="UP000265663"/>
    </source>
</evidence>
<dbReference type="GO" id="GO:0016020">
    <property type="term" value="C:membrane"/>
    <property type="evidence" value="ECO:0007669"/>
    <property type="project" value="UniProtKB-SubCell"/>
</dbReference>
<dbReference type="Proteomes" id="UP000265663">
    <property type="component" value="Unassembled WGS sequence"/>
</dbReference>
<feature type="transmembrane region" description="Helical" evidence="7">
    <location>
        <begin position="225"/>
        <end position="245"/>
    </location>
</feature>
<feature type="transmembrane region" description="Helical" evidence="7">
    <location>
        <begin position="265"/>
        <end position="286"/>
    </location>
</feature>
<evidence type="ECO:0000259" key="8">
    <source>
        <dbReference type="Pfam" id="PF20684"/>
    </source>
</evidence>